<dbReference type="OrthoDB" id="10677158at2759"/>
<reference evidence="2 3" key="1">
    <citation type="submission" date="2016-04" db="EMBL/GenBank/DDBJ databases">
        <title>A degradative enzymes factory behind the ericoid mycorrhizal symbiosis.</title>
        <authorList>
            <consortium name="DOE Joint Genome Institute"/>
            <person name="Martino E."/>
            <person name="Morin E."/>
            <person name="Grelet G."/>
            <person name="Kuo A."/>
            <person name="Kohler A."/>
            <person name="Daghino S."/>
            <person name="Barry K."/>
            <person name="Choi C."/>
            <person name="Cichocki N."/>
            <person name="Clum A."/>
            <person name="Copeland A."/>
            <person name="Hainaut M."/>
            <person name="Haridas S."/>
            <person name="Labutti K."/>
            <person name="Lindquist E."/>
            <person name="Lipzen A."/>
            <person name="Khouja H.-R."/>
            <person name="Murat C."/>
            <person name="Ohm R."/>
            <person name="Olson A."/>
            <person name="Spatafora J."/>
            <person name="Veneault-Fourrey C."/>
            <person name="Henrissat B."/>
            <person name="Grigoriev I."/>
            <person name="Martin F."/>
            <person name="Perotto S."/>
        </authorList>
    </citation>
    <scope>NUCLEOTIDE SEQUENCE [LARGE SCALE GENOMIC DNA]</scope>
    <source>
        <strain evidence="2 3">E</strain>
    </source>
</reference>
<dbReference type="Proteomes" id="UP000235371">
    <property type="component" value="Unassembled WGS sequence"/>
</dbReference>
<sequence length="306" mass="33839">MCKIIDGMTQLKCKDSADVAQLRVEGRGGRGERLRQVSDFVFVVAEVRGEFALAPVVRLVRVNCPVHALLVLFYGRTKYLQTATKKGADKGEKARRRRNGRVEVGSSRVERNKEREWLYDQERTNEGPEGRVAAAEAESSRVGVGCNGRSGQAKQAIERMISDAQAETRSLIGGVAVQEVEKLMQKRCNVTGEEELPQRRRGGRTEKRVSGPERDSAGKRTVAAQRSGVNGAAGEKCWGVLLAAFAQVQIVPRTKRQTASATGLDVSSRPLFRRILILSLVPYAPWKAWGRGFWQVEPRCVPALHC</sequence>
<gene>
    <name evidence="2" type="ORF">K444DRAFT_626797</name>
</gene>
<dbReference type="EMBL" id="KZ613781">
    <property type="protein sequence ID" value="PMD63433.1"/>
    <property type="molecule type" value="Genomic_DNA"/>
</dbReference>
<dbReference type="AlphaFoldDB" id="A0A2J6TK84"/>
<name>A0A2J6TK84_9HELO</name>
<dbReference type="InParanoid" id="A0A2J6TK84"/>
<feature type="compositionally biased region" description="Basic and acidic residues" evidence="1">
    <location>
        <begin position="203"/>
        <end position="218"/>
    </location>
</feature>
<keyword evidence="3" id="KW-1185">Reference proteome</keyword>
<organism evidence="2 3">
    <name type="scientific">Hyaloscypha bicolor E</name>
    <dbReference type="NCBI Taxonomy" id="1095630"/>
    <lineage>
        <taxon>Eukaryota</taxon>
        <taxon>Fungi</taxon>
        <taxon>Dikarya</taxon>
        <taxon>Ascomycota</taxon>
        <taxon>Pezizomycotina</taxon>
        <taxon>Leotiomycetes</taxon>
        <taxon>Helotiales</taxon>
        <taxon>Hyaloscyphaceae</taxon>
        <taxon>Hyaloscypha</taxon>
        <taxon>Hyaloscypha bicolor</taxon>
    </lineage>
</organism>
<dbReference type="GeneID" id="36590782"/>
<dbReference type="RefSeq" id="XP_024740337.1">
    <property type="nucleotide sequence ID" value="XM_024882705.1"/>
</dbReference>
<evidence type="ECO:0000256" key="1">
    <source>
        <dbReference type="SAM" id="MobiDB-lite"/>
    </source>
</evidence>
<protein>
    <submittedName>
        <fullName evidence="2">Uncharacterized protein</fullName>
    </submittedName>
</protein>
<feature type="region of interest" description="Disordered" evidence="1">
    <location>
        <begin position="84"/>
        <end position="107"/>
    </location>
</feature>
<evidence type="ECO:0000313" key="2">
    <source>
        <dbReference type="EMBL" id="PMD63433.1"/>
    </source>
</evidence>
<evidence type="ECO:0000313" key="3">
    <source>
        <dbReference type="Proteomes" id="UP000235371"/>
    </source>
</evidence>
<accession>A0A2J6TK84</accession>
<proteinExistence type="predicted"/>
<feature type="region of interest" description="Disordered" evidence="1">
    <location>
        <begin position="191"/>
        <end position="225"/>
    </location>
</feature>